<dbReference type="PANTHER" id="PTHR14218">
    <property type="entry name" value="PROTEASE S8 TRIPEPTIDYL PEPTIDASE I CLN2"/>
    <property type="match status" value="1"/>
</dbReference>
<dbReference type="PROSITE" id="PS51695">
    <property type="entry name" value="SEDOLISIN"/>
    <property type="match status" value="1"/>
</dbReference>
<dbReference type="InterPro" id="IPR036852">
    <property type="entry name" value="Peptidase_S8/S53_dom_sf"/>
</dbReference>
<name>A0AAT9GUF0_9CREN</name>
<evidence type="ECO:0000256" key="5">
    <source>
        <dbReference type="ARBA" id="ARBA00022825"/>
    </source>
</evidence>
<evidence type="ECO:0000256" key="4">
    <source>
        <dbReference type="ARBA" id="ARBA00022801"/>
    </source>
</evidence>
<keyword evidence="6" id="KW-0106">Calcium</keyword>
<dbReference type="InterPro" id="IPR015366">
    <property type="entry name" value="S53_propep"/>
</dbReference>
<organism evidence="9">
    <name type="scientific">Sulfurisphaera javensis</name>
    <dbReference type="NCBI Taxonomy" id="2049879"/>
    <lineage>
        <taxon>Archaea</taxon>
        <taxon>Thermoproteota</taxon>
        <taxon>Thermoprotei</taxon>
        <taxon>Sulfolobales</taxon>
        <taxon>Sulfolobaceae</taxon>
        <taxon>Sulfurisphaera</taxon>
    </lineage>
</organism>
<protein>
    <submittedName>
        <fullName evidence="9">Protease pro-enzyme activation domain-containing protein</fullName>
    </submittedName>
</protein>
<dbReference type="InterPro" id="IPR023828">
    <property type="entry name" value="Peptidase_S8_Ser-AS"/>
</dbReference>
<dbReference type="GO" id="GO:0004252">
    <property type="term" value="F:serine-type endopeptidase activity"/>
    <property type="evidence" value="ECO:0007669"/>
    <property type="project" value="InterPro"/>
</dbReference>
<evidence type="ECO:0000256" key="7">
    <source>
        <dbReference type="ARBA" id="ARBA00023145"/>
    </source>
</evidence>
<evidence type="ECO:0000256" key="2">
    <source>
        <dbReference type="ARBA" id="ARBA00022670"/>
    </source>
</evidence>
<evidence type="ECO:0000259" key="8">
    <source>
        <dbReference type="PROSITE" id="PS51695"/>
    </source>
</evidence>
<dbReference type="RefSeq" id="WP_369610086.1">
    <property type="nucleotide sequence ID" value="NZ_AP031322.1"/>
</dbReference>
<dbReference type="PROSITE" id="PS00138">
    <property type="entry name" value="SUBTILASE_SER"/>
    <property type="match status" value="1"/>
</dbReference>
<dbReference type="GO" id="GO:0008240">
    <property type="term" value="F:tripeptidyl-peptidase activity"/>
    <property type="evidence" value="ECO:0007669"/>
    <property type="project" value="TreeGrafter"/>
</dbReference>
<dbReference type="SMART" id="SM00944">
    <property type="entry name" value="Pro-kuma_activ"/>
    <property type="match status" value="1"/>
</dbReference>
<keyword evidence="4" id="KW-0378">Hydrolase</keyword>
<keyword evidence="2 9" id="KW-0645">Protease</keyword>
<feature type="domain" description="Peptidase S53" evidence="8">
    <location>
        <begin position="221"/>
        <end position="592"/>
    </location>
</feature>
<dbReference type="SUPFAM" id="SSF52743">
    <property type="entry name" value="Subtilisin-like"/>
    <property type="match status" value="1"/>
</dbReference>
<evidence type="ECO:0000256" key="1">
    <source>
        <dbReference type="ARBA" id="ARBA00001913"/>
    </source>
</evidence>
<dbReference type="CDD" id="cd11377">
    <property type="entry name" value="Pro-peptidase_S53"/>
    <property type="match status" value="1"/>
</dbReference>
<dbReference type="EMBL" id="AP031322">
    <property type="protein sequence ID" value="BFH74587.1"/>
    <property type="molecule type" value="Genomic_DNA"/>
</dbReference>
<dbReference type="InterPro" id="IPR050819">
    <property type="entry name" value="Tripeptidyl-peptidase_I"/>
</dbReference>
<dbReference type="GeneID" id="92355489"/>
<dbReference type="PANTHER" id="PTHR14218:SF15">
    <property type="entry name" value="TRIPEPTIDYL-PEPTIDASE 1"/>
    <property type="match status" value="1"/>
</dbReference>
<evidence type="ECO:0000313" key="9">
    <source>
        <dbReference type="EMBL" id="BFH74587.1"/>
    </source>
</evidence>
<keyword evidence="5" id="KW-0720">Serine protease</keyword>
<proteinExistence type="predicted"/>
<keyword evidence="3" id="KW-0479">Metal-binding</keyword>
<comment type="cofactor">
    <cofactor evidence="1">
        <name>Ca(2+)</name>
        <dbReference type="ChEBI" id="CHEBI:29108"/>
    </cofactor>
</comment>
<dbReference type="AlphaFoldDB" id="A0AAT9GUF0"/>
<gene>
    <name evidence="9" type="ORF">SJAV_25310</name>
</gene>
<evidence type="ECO:0000256" key="6">
    <source>
        <dbReference type="ARBA" id="ARBA00022837"/>
    </source>
</evidence>
<sequence length="598" mass="66799">MNRNTSLIVIFLILLIAEVSSQSIVSLSYSQPYYLVYNSPFYSLIYQSEYVGPLNGSQVIYFAVVLNFTNFSSLMQTTNEILNHVMGFMSPQQFREYYYPSTSYINSVISYMKSYGISFIGQYGLLLIFKGTVNEVENAFNTYINLYFYPTGEIFWFGEPGLLTFVPFYFYANNVTPSLPYNIGKHIIGIIGLNSIDPTIYPSLYNSNFQLASNPLISNVTVTPSIIAQYFNFTKVYEENKLGQGMSIGIIGEPESYVNSSDIYHFWNKFSIVPREGKLNVIVFGSNTSEGESAENEMDAEWAGVLAPDANIYIVFSDGYVGGNKMIGNLLNYYYEFYYMINYINPDVLSVSVELPESFLAAYDPVMLYAINNLLIQAADQGISVIAAAGDWGYESNFPPIDFMINVQNTIWFPASDPLVTSAGGIFVNVSSTGKVLNISGWDYSTGGFSVVFYGQSYEMNSLIPGTLTLFRKYPDIAFVADGGYNITEYGSGLPMIYNGSTYYWFGTSGAAPMTAAMVVLSGHRLGSLNYIFYYISYSGEIDINGYEMQGLPPWIPITSGYNPMPATYGWNYVTGIGTYNAYAMVYDLDLIYSVVYG</sequence>
<dbReference type="KEGG" id="sjv:SJAV_25310"/>
<dbReference type="CDD" id="cd04056">
    <property type="entry name" value="Peptidases_S53"/>
    <property type="match status" value="1"/>
</dbReference>
<dbReference type="GO" id="GO:0006508">
    <property type="term" value="P:proteolysis"/>
    <property type="evidence" value="ECO:0007669"/>
    <property type="project" value="UniProtKB-KW"/>
</dbReference>
<dbReference type="SUPFAM" id="SSF54897">
    <property type="entry name" value="Protease propeptides/inhibitors"/>
    <property type="match status" value="1"/>
</dbReference>
<reference evidence="9" key="1">
    <citation type="submission" date="2024-03" db="EMBL/GenBank/DDBJ databases">
        <title>Complete genome sequence of Sulfurisphaera javensis strain KD-1.</title>
        <authorList>
            <person name="Sakai H."/>
            <person name="Nur N."/>
            <person name="Suwanto A."/>
            <person name="Kurosawa N."/>
        </authorList>
    </citation>
    <scope>NUCLEOTIDE SEQUENCE</scope>
    <source>
        <strain evidence="9">KD-1</strain>
    </source>
</reference>
<keyword evidence="7" id="KW-0865">Zymogen</keyword>
<dbReference type="Pfam" id="PF09286">
    <property type="entry name" value="Pro-kuma_activ"/>
    <property type="match status" value="1"/>
</dbReference>
<accession>A0AAT9GUF0</accession>
<evidence type="ECO:0000256" key="3">
    <source>
        <dbReference type="ARBA" id="ARBA00022723"/>
    </source>
</evidence>
<dbReference type="GO" id="GO:0046872">
    <property type="term" value="F:metal ion binding"/>
    <property type="evidence" value="ECO:0007669"/>
    <property type="project" value="UniProtKB-KW"/>
</dbReference>
<dbReference type="Gene3D" id="3.40.50.200">
    <property type="entry name" value="Peptidase S8/S53 domain"/>
    <property type="match status" value="1"/>
</dbReference>
<dbReference type="InterPro" id="IPR030400">
    <property type="entry name" value="Sedolisin_dom"/>
</dbReference>